<proteinExistence type="predicted"/>
<evidence type="ECO:0000313" key="2">
    <source>
        <dbReference type="EMBL" id="QFR25164.1"/>
    </source>
</evidence>
<dbReference type="GO" id="GO:0016747">
    <property type="term" value="F:acyltransferase activity, transferring groups other than amino-acyl groups"/>
    <property type="evidence" value="ECO:0007669"/>
    <property type="project" value="InterPro"/>
</dbReference>
<dbReference type="EMBL" id="CP045143">
    <property type="protein sequence ID" value="QFR25164.1"/>
    <property type="molecule type" value="Genomic_DNA"/>
</dbReference>
<gene>
    <name evidence="2" type="ORF">D1010_04615</name>
</gene>
<dbReference type="AlphaFoldDB" id="A0A5P8MA19"/>
<dbReference type="InterPro" id="IPR000182">
    <property type="entry name" value="GNAT_dom"/>
</dbReference>
<keyword evidence="2" id="KW-0808">Transferase</keyword>
<dbReference type="KEGG" id="lhb:D1010_04615"/>
<name>A0A5P8MA19_9LACO</name>
<dbReference type="PROSITE" id="PS51186">
    <property type="entry name" value="GNAT"/>
    <property type="match status" value="1"/>
</dbReference>
<evidence type="ECO:0000259" key="1">
    <source>
        <dbReference type="PROSITE" id="PS51186"/>
    </source>
</evidence>
<reference evidence="2 3" key="1">
    <citation type="submission" date="2019-10" db="EMBL/GenBank/DDBJ databases">
        <title>The completed genome of Lactobacillus harbinensis M1.</title>
        <authorList>
            <person name="Zheng Y."/>
        </authorList>
    </citation>
    <scope>NUCLEOTIDE SEQUENCE [LARGE SCALE GENOMIC DNA]</scope>
    <source>
        <strain evidence="2 3">M1</strain>
    </source>
</reference>
<feature type="domain" description="N-acetyltransferase" evidence="1">
    <location>
        <begin position="2"/>
        <end position="153"/>
    </location>
</feature>
<accession>A0A5P8MA19</accession>
<dbReference type="InterPro" id="IPR016181">
    <property type="entry name" value="Acyl_CoA_acyltransferase"/>
</dbReference>
<evidence type="ECO:0000313" key="3">
    <source>
        <dbReference type="Proteomes" id="UP000326779"/>
    </source>
</evidence>
<organism evidence="2 3">
    <name type="scientific">Schleiferilactobacillus harbinensis</name>
    <dbReference type="NCBI Taxonomy" id="304207"/>
    <lineage>
        <taxon>Bacteria</taxon>
        <taxon>Bacillati</taxon>
        <taxon>Bacillota</taxon>
        <taxon>Bacilli</taxon>
        <taxon>Lactobacillales</taxon>
        <taxon>Lactobacillaceae</taxon>
        <taxon>Schleiferilactobacillus</taxon>
    </lineage>
</organism>
<sequence>MIHIVSLREKPELLPTMIQFFQNHWGSPESNPVYTDALTHSVAPNGPLPQWYLAVSADNRVVGGCGLIPNDFISRMDLLPWLCALFVERDFRQQGVSRQLIERVAADARRLGFADLYLGTDLLGFYEQQAFHYIGDGYQPWGAKLRIYERHLS</sequence>
<dbReference type="SUPFAM" id="SSF55729">
    <property type="entry name" value="Acyl-CoA N-acyltransferases (Nat)"/>
    <property type="match status" value="1"/>
</dbReference>
<protein>
    <submittedName>
        <fullName evidence="2">GNAT family N-acetyltransferase</fullName>
    </submittedName>
</protein>
<dbReference type="Pfam" id="PF00583">
    <property type="entry name" value="Acetyltransf_1"/>
    <property type="match status" value="1"/>
</dbReference>
<dbReference type="Gene3D" id="3.40.630.30">
    <property type="match status" value="1"/>
</dbReference>
<dbReference type="CDD" id="cd04301">
    <property type="entry name" value="NAT_SF"/>
    <property type="match status" value="1"/>
</dbReference>
<dbReference type="Proteomes" id="UP000326779">
    <property type="component" value="Chromosome"/>
</dbReference>